<dbReference type="Gene3D" id="1.20.120.1630">
    <property type="match status" value="1"/>
</dbReference>
<proteinExistence type="inferred from homology"/>
<keyword evidence="4 5" id="KW-0472">Membrane</keyword>
<feature type="transmembrane region" description="Helical" evidence="5">
    <location>
        <begin position="169"/>
        <end position="193"/>
    </location>
</feature>
<dbReference type="InParanoid" id="A0A1B7MFE8"/>
<evidence type="ECO:0000256" key="2">
    <source>
        <dbReference type="ARBA" id="ARBA00022692"/>
    </source>
</evidence>
<comment type="caution">
    <text evidence="5">Lacks conserved residue(s) required for the propagation of feature annotation.</text>
</comment>
<evidence type="ECO:0000256" key="4">
    <source>
        <dbReference type="ARBA" id="ARBA00023136"/>
    </source>
</evidence>
<sequence>MYYIAGLALPLPPTQAVEGLVVLTTFRFLQSTISRMRAIAPVAKAEAGTIRTLPTTFVGKVVSPVHGVAGFIAPVTYLLCVTVNRFMQPGWMQRMSLPHNYMHQEAEVALRVAACASTFVLLGFMGHALKHLGNQWHGIGRREKPKLVQTGPYAVVRHPLYIAVLIQEALFSVMFWSYAPLVGLGIVAAAFAIKMPIEVSIVSS</sequence>
<name>A0A1B7MFE8_9AGAM</name>
<dbReference type="GO" id="GO:0032259">
    <property type="term" value="P:methylation"/>
    <property type="evidence" value="ECO:0007669"/>
    <property type="project" value="UniProtKB-KW"/>
</dbReference>
<protein>
    <recommendedName>
        <fullName evidence="5">Protein-S-isoprenylcysteine O-methyltransferase</fullName>
        <ecNumber evidence="5">2.1.1.100</ecNumber>
    </recommendedName>
</protein>
<dbReference type="STRING" id="1314800.A0A1B7MFE8"/>
<keyword evidence="5" id="KW-0256">Endoplasmic reticulum</keyword>
<evidence type="ECO:0000313" key="7">
    <source>
        <dbReference type="Proteomes" id="UP000092154"/>
    </source>
</evidence>
<dbReference type="GO" id="GO:0004671">
    <property type="term" value="F:protein C-terminal S-isoprenylcysteine carboxyl O-methyltransferase activity"/>
    <property type="evidence" value="ECO:0007669"/>
    <property type="project" value="UniProtKB-EC"/>
</dbReference>
<keyword evidence="5" id="KW-0808">Transferase</keyword>
<gene>
    <name evidence="6" type="ORF">K503DRAFT_703875</name>
</gene>
<comment type="subcellular location">
    <subcellularLocation>
        <location evidence="5">Endoplasmic reticulum membrane</location>
        <topology evidence="5">Multi-pass membrane protein</topology>
    </subcellularLocation>
    <subcellularLocation>
        <location evidence="1">Membrane</location>
        <topology evidence="1">Multi-pass membrane protein</topology>
    </subcellularLocation>
</comment>
<dbReference type="EC" id="2.1.1.100" evidence="5"/>
<reference evidence="6 7" key="1">
    <citation type="submission" date="2016-06" db="EMBL/GenBank/DDBJ databases">
        <title>Comparative genomics of the ectomycorrhizal sister species Rhizopogon vinicolor and Rhizopogon vesiculosus (Basidiomycota: Boletales) reveals a divergence of the mating type B locus.</title>
        <authorList>
            <consortium name="DOE Joint Genome Institute"/>
            <person name="Mujic A.B."/>
            <person name="Kuo A."/>
            <person name="Tritt A."/>
            <person name="Lipzen A."/>
            <person name="Chen C."/>
            <person name="Johnson J."/>
            <person name="Sharma A."/>
            <person name="Barry K."/>
            <person name="Grigoriev I.V."/>
            <person name="Spatafora J.W."/>
        </authorList>
    </citation>
    <scope>NUCLEOTIDE SEQUENCE [LARGE SCALE GENOMIC DNA]</scope>
    <source>
        <strain evidence="6 7">AM-OR11-026</strain>
    </source>
</reference>
<keyword evidence="3 5" id="KW-1133">Transmembrane helix</keyword>
<dbReference type="Pfam" id="PF04140">
    <property type="entry name" value="ICMT"/>
    <property type="match status" value="1"/>
</dbReference>
<keyword evidence="7" id="KW-1185">Reference proteome</keyword>
<dbReference type="OrthoDB" id="422086at2759"/>
<comment type="catalytic activity">
    <reaction evidence="5">
        <text>[protein]-C-terminal S-[(2E,6E)-farnesyl]-L-cysteine + S-adenosyl-L-methionine = [protein]-C-terminal S-[(2E,6E)-farnesyl]-L-cysteine methyl ester + S-adenosyl-L-homocysteine</text>
        <dbReference type="Rhea" id="RHEA:21672"/>
        <dbReference type="Rhea" id="RHEA-COMP:12125"/>
        <dbReference type="Rhea" id="RHEA-COMP:12126"/>
        <dbReference type="ChEBI" id="CHEBI:57856"/>
        <dbReference type="ChEBI" id="CHEBI:59789"/>
        <dbReference type="ChEBI" id="CHEBI:90510"/>
        <dbReference type="ChEBI" id="CHEBI:90511"/>
        <dbReference type="EC" id="2.1.1.100"/>
    </reaction>
</comment>
<feature type="non-terminal residue" evidence="6">
    <location>
        <position position="204"/>
    </location>
</feature>
<evidence type="ECO:0000256" key="1">
    <source>
        <dbReference type="ARBA" id="ARBA00004141"/>
    </source>
</evidence>
<feature type="transmembrane region" description="Helical" evidence="5">
    <location>
        <begin position="108"/>
        <end position="129"/>
    </location>
</feature>
<evidence type="ECO:0000313" key="6">
    <source>
        <dbReference type="EMBL" id="OAX31325.1"/>
    </source>
</evidence>
<dbReference type="GO" id="GO:0005789">
    <property type="term" value="C:endoplasmic reticulum membrane"/>
    <property type="evidence" value="ECO:0007669"/>
    <property type="project" value="UniProtKB-SubCell"/>
</dbReference>
<feature type="transmembrane region" description="Helical" evidence="5">
    <location>
        <begin position="68"/>
        <end position="87"/>
    </location>
</feature>
<organism evidence="6 7">
    <name type="scientific">Rhizopogon vinicolor AM-OR11-026</name>
    <dbReference type="NCBI Taxonomy" id="1314800"/>
    <lineage>
        <taxon>Eukaryota</taxon>
        <taxon>Fungi</taxon>
        <taxon>Dikarya</taxon>
        <taxon>Basidiomycota</taxon>
        <taxon>Agaricomycotina</taxon>
        <taxon>Agaricomycetes</taxon>
        <taxon>Agaricomycetidae</taxon>
        <taxon>Boletales</taxon>
        <taxon>Suillineae</taxon>
        <taxon>Rhizopogonaceae</taxon>
        <taxon>Rhizopogon</taxon>
    </lineage>
</organism>
<dbReference type="EMBL" id="KV449455">
    <property type="protein sequence ID" value="OAX31325.1"/>
    <property type="molecule type" value="Genomic_DNA"/>
</dbReference>
<dbReference type="AlphaFoldDB" id="A0A1B7MFE8"/>
<keyword evidence="2 5" id="KW-0812">Transmembrane</keyword>
<keyword evidence="5" id="KW-0949">S-adenosyl-L-methionine</keyword>
<dbReference type="Proteomes" id="UP000092154">
    <property type="component" value="Unassembled WGS sequence"/>
</dbReference>
<evidence type="ECO:0000256" key="3">
    <source>
        <dbReference type="ARBA" id="ARBA00022989"/>
    </source>
</evidence>
<keyword evidence="5" id="KW-0489">Methyltransferase</keyword>
<comment type="similarity">
    <text evidence="5">Belongs to the class VI-like SAM-binding methyltransferase superfamily. Isoprenylcysteine carboxyl methyltransferase family.</text>
</comment>
<evidence type="ECO:0000256" key="5">
    <source>
        <dbReference type="RuleBase" id="RU362022"/>
    </source>
</evidence>
<dbReference type="InterPro" id="IPR007269">
    <property type="entry name" value="ICMT_MeTrfase"/>
</dbReference>
<accession>A0A1B7MFE8</accession>